<evidence type="ECO:0000313" key="5">
    <source>
        <dbReference type="Proteomes" id="UP000440578"/>
    </source>
</evidence>
<dbReference type="InterPro" id="IPR000863">
    <property type="entry name" value="Sulfotransferase_dom"/>
</dbReference>
<evidence type="ECO:0000313" key="4">
    <source>
        <dbReference type="EMBL" id="KAF0288397.1"/>
    </source>
</evidence>
<protein>
    <submittedName>
        <fullName evidence="4">Sulfotransferase 1C4</fullName>
    </submittedName>
</protein>
<keyword evidence="2 4" id="KW-0808">Transferase</keyword>
<dbReference type="EMBL" id="VIIS01002114">
    <property type="protein sequence ID" value="KAF0288397.1"/>
    <property type="molecule type" value="Genomic_DNA"/>
</dbReference>
<name>A0A6A4UXC4_AMPAM</name>
<evidence type="ECO:0000259" key="3">
    <source>
        <dbReference type="Pfam" id="PF00685"/>
    </source>
</evidence>
<comment type="similarity">
    <text evidence="1">Belongs to the sulfotransferase 1 family.</text>
</comment>
<evidence type="ECO:0000256" key="1">
    <source>
        <dbReference type="ARBA" id="ARBA00005771"/>
    </source>
</evidence>
<dbReference type="PANTHER" id="PTHR11783">
    <property type="entry name" value="SULFOTRANSFERASE SULT"/>
    <property type="match status" value="1"/>
</dbReference>
<accession>A0A6A4UXC4</accession>
<dbReference type="Pfam" id="PF00685">
    <property type="entry name" value="Sulfotransfer_1"/>
    <property type="match status" value="2"/>
</dbReference>
<gene>
    <name evidence="4" type="primary">SULT1C4_2</name>
    <name evidence="4" type="ORF">FJT64_013237</name>
</gene>
<organism evidence="4 5">
    <name type="scientific">Amphibalanus amphitrite</name>
    <name type="common">Striped barnacle</name>
    <name type="synonym">Balanus amphitrite</name>
    <dbReference type="NCBI Taxonomy" id="1232801"/>
    <lineage>
        <taxon>Eukaryota</taxon>
        <taxon>Metazoa</taxon>
        <taxon>Ecdysozoa</taxon>
        <taxon>Arthropoda</taxon>
        <taxon>Crustacea</taxon>
        <taxon>Multicrustacea</taxon>
        <taxon>Cirripedia</taxon>
        <taxon>Thoracica</taxon>
        <taxon>Thoracicalcarea</taxon>
        <taxon>Balanomorpha</taxon>
        <taxon>Balanoidea</taxon>
        <taxon>Balanidae</taxon>
        <taxon>Amphibalaninae</taxon>
        <taxon>Amphibalanus</taxon>
    </lineage>
</organism>
<evidence type="ECO:0000256" key="2">
    <source>
        <dbReference type="ARBA" id="ARBA00022679"/>
    </source>
</evidence>
<reference evidence="4 5" key="1">
    <citation type="submission" date="2019-07" db="EMBL/GenBank/DDBJ databases">
        <title>Draft genome assembly of a fouling barnacle, Amphibalanus amphitrite (Darwin, 1854): The first reference genome for Thecostraca.</title>
        <authorList>
            <person name="Kim W."/>
        </authorList>
    </citation>
    <scope>NUCLEOTIDE SEQUENCE [LARGE SCALE GENOMIC DNA]</scope>
    <source>
        <strain evidence="4">SNU_AA5</strain>
        <tissue evidence="4">Soma without cirri and trophi</tissue>
    </source>
</reference>
<dbReference type="OrthoDB" id="205623at2759"/>
<dbReference type="Gene3D" id="3.40.50.300">
    <property type="entry name" value="P-loop containing nucleotide triphosphate hydrolases"/>
    <property type="match status" value="2"/>
</dbReference>
<dbReference type="InterPro" id="IPR027417">
    <property type="entry name" value="P-loop_NTPase"/>
</dbReference>
<comment type="caution">
    <text evidence="4">The sequence shown here is derived from an EMBL/GenBank/DDBJ whole genome shotgun (WGS) entry which is preliminary data.</text>
</comment>
<feature type="domain" description="Sulfotransferase" evidence="3">
    <location>
        <begin position="63"/>
        <end position="172"/>
    </location>
</feature>
<proteinExistence type="inferred from homology"/>
<dbReference type="SUPFAM" id="SSF52540">
    <property type="entry name" value="P-loop containing nucleoside triphosphate hydrolases"/>
    <property type="match status" value="1"/>
</dbReference>
<dbReference type="GO" id="GO:0008146">
    <property type="term" value="F:sulfotransferase activity"/>
    <property type="evidence" value="ECO:0007669"/>
    <property type="project" value="InterPro"/>
</dbReference>
<feature type="domain" description="Sulfotransferase" evidence="3">
    <location>
        <begin position="178"/>
        <end position="299"/>
    </location>
</feature>
<dbReference type="AlphaFoldDB" id="A0A6A4UXC4"/>
<dbReference type="Proteomes" id="UP000440578">
    <property type="component" value="Unassembled WGS sequence"/>
</dbReference>
<sequence>MDQPKELPFKVRPFEKDVQERITRDFGKGFPKGFVKANHWDFVLMGHVTEEMLQQCYNKPVQDGDIWVVSLPKCGTTWTQEMVWLLANDLKYETATRPLDDRYNFLEFSLLHDPDHVRNMFAEAKKLVPEMTLDPAQRLAVSTQHSRFVKSHLPMSLNPPDLLKKAKVMTLAEFYEFLTLETPFFPHVLEAWNLRRHPNMCFIFYEDMKKDLRSVITKVAKFLGKTLTDEQMKKLVDHLHIDNMRKNPNVNNEFLRDVPGLMDPERSFINKGQTGSWKAHLTPEMVQKMDAWIEENLLGTDLSFVDQLSTEQ</sequence>
<keyword evidence="5" id="KW-1185">Reference proteome</keyword>